<dbReference type="GO" id="GO:0019878">
    <property type="term" value="P:lysine biosynthetic process via aminoadipic acid"/>
    <property type="evidence" value="ECO:0007669"/>
    <property type="project" value="TreeGrafter"/>
</dbReference>
<evidence type="ECO:0000313" key="6">
    <source>
        <dbReference type="Proteomes" id="UP000239899"/>
    </source>
</evidence>
<proteinExistence type="predicted"/>
<dbReference type="GO" id="GO:0000287">
    <property type="term" value="F:magnesium ion binding"/>
    <property type="evidence" value="ECO:0007669"/>
    <property type="project" value="InterPro"/>
</dbReference>
<dbReference type="EMBL" id="LHPG02000018">
    <property type="protein sequence ID" value="PRW32899.1"/>
    <property type="molecule type" value="Genomic_DNA"/>
</dbReference>
<comment type="caution">
    <text evidence="5">The sequence shown here is derived from an EMBL/GenBank/DDBJ whole genome shotgun (WGS) entry which is preliminary data.</text>
</comment>
<feature type="domain" description="4'-phosphopantetheinyl transferase" evidence="3">
    <location>
        <begin position="135"/>
        <end position="233"/>
    </location>
</feature>
<evidence type="ECO:0000259" key="4">
    <source>
        <dbReference type="Pfam" id="PF22624"/>
    </source>
</evidence>
<dbReference type="EC" id="2.7.8.7" evidence="1"/>
<feature type="domain" description="4'-phosphopantetheinyl transferase N-terminal" evidence="4">
    <location>
        <begin position="16"/>
        <end position="114"/>
    </location>
</feature>
<organism evidence="5 6">
    <name type="scientific">Chlorella sorokiniana</name>
    <name type="common">Freshwater green alga</name>
    <dbReference type="NCBI Taxonomy" id="3076"/>
    <lineage>
        <taxon>Eukaryota</taxon>
        <taxon>Viridiplantae</taxon>
        <taxon>Chlorophyta</taxon>
        <taxon>core chlorophytes</taxon>
        <taxon>Trebouxiophyceae</taxon>
        <taxon>Chlorellales</taxon>
        <taxon>Chlorellaceae</taxon>
        <taxon>Chlorella clade</taxon>
        <taxon>Chlorella</taxon>
    </lineage>
</organism>
<dbReference type="PANTHER" id="PTHR12215:SF10">
    <property type="entry name" value="L-AMINOADIPATE-SEMIALDEHYDE DEHYDROGENASE-PHOSPHOPANTETHEINYL TRANSFERASE"/>
    <property type="match status" value="1"/>
</dbReference>
<dbReference type="GO" id="GO:0008897">
    <property type="term" value="F:holo-[acyl-carrier-protein] synthase activity"/>
    <property type="evidence" value="ECO:0007669"/>
    <property type="project" value="UniProtKB-EC"/>
</dbReference>
<gene>
    <name evidence="5" type="ORF">C2E21_8127</name>
</gene>
<keyword evidence="6" id="KW-1185">Reference proteome</keyword>
<sequence>MSPTPARLRWAVALGAWEPSAPEFAFLLGLLAEEERAPVLRFRQEADQRRALVSRLMQRAAAAAALGLPAAGVVVRRTRGSKPYAANQLDKPHAPNWNYSVSHEGEYVILAAEPVCICGCDVAAPRTARPRRPGQPPEPLEAFFRSFEQQFTAREWESIRFAGSEAEQEGMFRKLWSLKEAFVKATGEGLGFELGLIEFQLDGSTASASVRGEPAEGWAFHLHELGQGHWVAVARAPLSAVVDAWGGFKATFQKTAFAPGEWQEQLHAPEPPFTMLSVGDLVPQDQRAAYAAAGGELL</sequence>
<dbReference type="STRING" id="3076.A0A2P6TFM6"/>
<accession>A0A2P6TFM6</accession>
<dbReference type="InterPro" id="IPR008278">
    <property type="entry name" value="4-PPantetheinyl_Trfase_dom"/>
</dbReference>
<name>A0A2P6TFM6_CHLSO</name>
<evidence type="ECO:0000256" key="2">
    <source>
        <dbReference type="ARBA" id="ARBA00022679"/>
    </source>
</evidence>
<protein>
    <recommendedName>
        <fullName evidence="1">holo-[acyl-carrier-protein] synthase</fullName>
        <ecNumber evidence="1">2.7.8.7</ecNumber>
    </recommendedName>
</protein>
<dbReference type="AlphaFoldDB" id="A0A2P6TFM6"/>
<evidence type="ECO:0000259" key="3">
    <source>
        <dbReference type="Pfam" id="PF01648"/>
    </source>
</evidence>
<dbReference type="InterPro" id="IPR050559">
    <property type="entry name" value="P-Pant_transferase_sf"/>
</dbReference>
<dbReference type="PANTHER" id="PTHR12215">
    <property type="entry name" value="PHOSPHOPANTETHEINE TRANSFERASE"/>
    <property type="match status" value="1"/>
</dbReference>
<dbReference type="SUPFAM" id="SSF56214">
    <property type="entry name" value="4'-phosphopantetheinyl transferase"/>
    <property type="match status" value="2"/>
</dbReference>
<dbReference type="Proteomes" id="UP000239899">
    <property type="component" value="Unassembled WGS sequence"/>
</dbReference>
<dbReference type="Pfam" id="PF01648">
    <property type="entry name" value="ACPS"/>
    <property type="match status" value="1"/>
</dbReference>
<dbReference type="InterPro" id="IPR055066">
    <property type="entry name" value="AASDHPPT_N"/>
</dbReference>
<dbReference type="Gene3D" id="3.90.470.20">
    <property type="entry name" value="4'-phosphopantetheinyl transferase domain"/>
    <property type="match status" value="2"/>
</dbReference>
<reference evidence="5 6" key="1">
    <citation type="journal article" date="2018" name="Plant J.">
        <title>Genome sequences of Chlorella sorokiniana UTEX 1602 and Micractinium conductrix SAG 241.80: implications to maltose excretion by a green alga.</title>
        <authorList>
            <person name="Arriola M.B."/>
            <person name="Velmurugan N."/>
            <person name="Zhang Y."/>
            <person name="Plunkett M.H."/>
            <person name="Hondzo H."/>
            <person name="Barney B.M."/>
        </authorList>
    </citation>
    <scope>NUCLEOTIDE SEQUENCE [LARGE SCALE GENOMIC DNA]</scope>
    <source>
        <strain evidence="6">UTEX 1602</strain>
    </source>
</reference>
<dbReference type="InterPro" id="IPR037143">
    <property type="entry name" value="4-PPantetheinyl_Trfase_dom_sf"/>
</dbReference>
<dbReference type="Pfam" id="PF22624">
    <property type="entry name" value="AASDHPPT_N"/>
    <property type="match status" value="1"/>
</dbReference>
<dbReference type="OrthoDB" id="26719at2759"/>
<dbReference type="GO" id="GO:0005829">
    <property type="term" value="C:cytosol"/>
    <property type="evidence" value="ECO:0007669"/>
    <property type="project" value="TreeGrafter"/>
</dbReference>
<keyword evidence="2" id="KW-0808">Transferase</keyword>
<evidence type="ECO:0000313" key="5">
    <source>
        <dbReference type="EMBL" id="PRW32899.1"/>
    </source>
</evidence>
<evidence type="ECO:0000256" key="1">
    <source>
        <dbReference type="ARBA" id="ARBA00013172"/>
    </source>
</evidence>